<keyword evidence="4" id="KW-0410">Iron transport</keyword>
<comment type="caution">
    <text evidence="16">The sequence shown here is derived from an EMBL/GenBank/DDBJ whole genome shotgun (WGS) entry which is preliminary data.</text>
</comment>
<dbReference type="AlphaFoldDB" id="A0A845A8P0"/>
<dbReference type="Pfam" id="PF00593">
    <property type="entry name" value="TonB_dep_Rec_b-barrel"/>
    <property type="match status" value="1"/>
</dbReference>
<keyword evidence="10 11" id="KW-0998">Cell outer membrane</keyword>
<evidence type="ECO:0000256" key="5">
    <source>
        <dbReference type="ARBA" id="ARBA00022692"/>
    </source>
</evidence>
<evidence type="ECO:0000256" key="3">
    <source>
        <dbReference type="ARBA" id="ARBA00022452"/>
    </source>
</evidence>
<dbReference type="Pfam" id="PF07715">
    <property type="entry name" value="Plug"/>
    <property type="match status" value="1"/>
</dbReference>
<dbReference type="InterPro" id="IPR039426">
    <property type="entry name" value="TonB-dep_rcpt-like"/>
</dbReference>
<dbReference type="InterPro" id="IPR036942">
    <property type="entry name" value="Beta-barrel_TonB_sf"/>
</dbReference>
<name>A0A845A8P0_9SPHN</name>
<dbReference type="GO" id="GO:0009279">
    <property type="term" value="C:cell outer membrane"/>
    <property type="evidence" value="ECO:0007669"/>
    <property type="project" value="UniProtKB-SubCell"/>
</dbReference>
<dbReference type="CDD" id="cd01347">
    <property type="entry name" value="ligand_gated_channel"/>
    <property type="match status" value="1"/>
</dbReference>
<keyword evidence="3 11" id="KW-1134">Transmembrane beta strand</keyword>
<sequence>MRMTKARLLACTFIVSTAVSTPAWAQDTENSGAINSNEIVVTAQRREQTVQDVPLAVTAVGGEQLEQQGVRNIDNLGQTAPSLSITTGGGGTQVFMRGIGSTNTNAEGDGAVAVHLDGIYLARANALDAQFYDISRVEVVRGPQGTLYGRNATAGAINIITNAPKFQYEGAASIEYGNYDTLITSGMVNAPITDTLAIRGAFQSARHDGYLKVVDGVDSRPGNDRDDQDNMSGRLQLLFKPSDKFKATLRGDITHQGGAGPSTVPYPLLSKNPYDIYANLNISRDNTIFGGSLEMEYDFGFATLTYLGGYRELQLKSYTENLQPDNHRRGSVDNNQKSWSNELRLSGGSDKLEWVAGAFLFNEKSTTDFRLRLATGLDLTFIQNPIKADSMAFFGQATYSLTDTFRLTGGLRYTEDNKSRNGGTYLTTPEGDIVTQVAVNLADASWHSTDWKAGVEFDAGPDSMLYAQVATAYKAGGYFDGLPPNTYDPEEIISYEVGTKNQFLDRRLQLNLSAFYSDYSNLQVSAVETIAGEAALVTRNAGKASIYGVELETAFDITPSDRVDFNGSWLHARYDKFVLPMGDPFVNNDANADLVRCYEADYSQAAPRAGDFSGCRLARTPEWSFTAGYSHNFELANGGSIVARAQTHFESAKELEFHGFETNHQGSFTKTDLSVIYVSPDDWTLQAYVRNLENKAVRTNANSNAQTGNALIGDSSYAPPRLYGVRFSANF</sequence>
<keyword evidence="9 11" id="KW-0472">Membrane</keyword>
<keyword evidence="2 11" id="KW-0813">Transport</keyword>
<protein>
    <submittedName>
        <fullName evidence="16">TonB-dependent receptor</fullName>
    </submittedName>
</protein>
<evidence type="ECO:0000256" key="9">
    <source>
        <dbReference type="ARBA" id="ARBA00023136"/>
    </source>
</evidence>
<dbReference type="PANTHER" id="PTHR32552:SF81">
    <property type="entry name" value="TONB-DEPENDENT OUTER MEMBRANE RECEPTOR"/>
    <property type="match status" value="1"/>
</dbReference>
<comment type="similarity">
    <text evidence="11 12">Belongs to the TonB-dependent receptor family.</text>
</comment>
<keyword evidence="6" id="KW-0408">Iron</keyword>
<organism evidence="16 17">
    <name type="scientific">Altericroceibacterium indicum</name>
    <dbReference type="NCBI Taxonomy" id="374177"/>
    <lineage>
        <taxon>Bacteria</taxon>
        <taxon>Pseudomonadati</taxon>
        <taxon>Pseudomonadota</taxon>
        <taxon>Alphaproteobacteria</taxon>
        <taxon>Sphingomonadales</taxon>
        <taxon>Erythrobacteraceae</taxon>
        <taxon>Altericroceibacterium</taxon>
    </lineage>
</organism>
<keyword evidence="8 12" id="KW-0798">TonB box</keyword>
<dbReference type="PROSITE" id="PS52016">
    <property type="entry name" value="TONB_DEPENDENT_REC_3"/>
    <property type="match status" value="1"/>
</dbReference>
<evidence type="ECO:0000259" key="15">
    <source>
        <dbReference type="Pfam" id="PF07715"/>
    </source>
</evidence>
<keyword evidence="13" id="KW-0732">Signal</keyword>
<evidence type="ECO:0000259" key="14">
    <source>
        <dbReference type="Pfam" id="PF00593"/>
    </source>
</evidence>
<feature type="chain" id="PRO_5032942016" evidence="13">
    <location>
        <begin position="26"/>
        <end position="731"/>
    </location>
</feature>
<evidence type="ECO:0000256" key="10">
    <source>
        <dbReference type="ARBA" id="ARBA00023237"/>
    </source>
</evidence>
<evidence type="ECO:0000256" key="4">
    <source>
        <dbReference type="ARBA" id="ARBA00022496"/>
    </source>
</evidence>
<evidence type="ECO:0000256" key="6">
    <source>
        <dbReference type="ARBA" id="ARBA00023004"/>
    </source>
</evidence>
<reference evidence="16 17" key="1">
    <citation type="submission" date="2019-12" db="EMBL/GenBank/DDBJ databases">
        <title>Genomic-based taxomic classification of the family Erythrobacteraceae.</title>
        <authorList>
            <person name="Xu L."/>
        </authorList>
    </citation>
    <scope>NUCLEOTIDE SEQUENCE [LARGE SCALE GENOMIC DNA]</scope>
    <source>
        <strain evidence="16 17">DSM 18604</strain>
    </source>
</reference>
<keyword evidence="5 11" id="KW-0812">Transmembrane</keyword>
<dbReference type="Gene3D" id="2.40.170.20">
    <property type="entry name" value="TonB-dependent receptor, beta-barrel domain"/>
    <property type="match status" value="1"/>
</dbReference>
<proteinExistence type="inferred from homology"/>
<dbReference type="PANTHER" id="PTHR32552">
    <property type="entry name" value="FERRICHROME IRON RECEPTOR-RELATED"/>
    <property type="match status" value="1"/>
</dbReference>
<evidence type="ECO:0000256" key="7">
    <source>
        <dbReference type="ARBA" id="ARBA00023065"/>
    </source>
</evidence>
<keyword evidence="7" id="KW-0406">Ion transport</keyword>
<dbReference type="GO" id="GO:0006826">
    <property type="term" value="P:iron ion transport"/>
    <property type="evidence" value="ECO:0007669"/>
    <property type="project" value="UniProtKB-KW"/>
</dbReference>
<feature type="domain" description="TonB-dependent receptor-like beta-barrel" evidence="14">
    <location>
        <begin position="263"/>
        <end position="692"/>
    </location>
</feature>
<evidence type="ECO:0000256" key="1">
    <source>
        <dbReference type="ARBA" id="ARBA00004571"/>
    </source>
</evidence>
<dbReference type="Proteomes" id="UP000460561">
    <property type="component" value="Unassembled WGS sequence"/>
</dbReference>
<feature type="domain" description="TonB-dependent receptor plug" evidence="15">
    <location>
        <begin position="50"/>
        <end position="156"/>
    </location>
</feature>
<dbReference type="EMBL" id="WTYQ01000002">
    <property type="protein sequence ID" value="MXP25613.1"/>
    <property type="molecule type" value="Genomic_DNA"/>
</dbReference>
<evidence type="ECO:0000313" key="17">
    <source>
        <dbReference type="Proteomes" id="UP000460561"/>
    </source>
</evidence>
<keyword evidence="17" id="KW-1185">Reference proteome</keyword>
<keyword evidence="16" id="KW-0675">Receptor</keyword>
<feature type="signal peptide" evidence="13">
    <location>
        <begin position="1"/>
        <end position="25"/>
    </location>
</feature>
<dbReference type="SUPFAM" id="SSF56935">
    <property type="entry name" value="Porins"/>
    <property type="match status" value="1"/>
</dbReference>
<comment type="subcellular location">
    <subcellularLocation>
        <location evidence="1 11">Cell outer membrane</location>
        <topology evidence="1 11">Multi-pass membrane protein</topology>
    </subcellularLocation>
</comment>
<dbReference type="InterPro" id="IPR000531">
    <property type="entry name" value="Beta-barrel_TonB"/>
</dbReference>
<accession>A0A845A8P0</accession>
<evidence type="ECO:0000256" key="12">
    <source>
        <dbReference type="RuleBase" id="RU003357"/>
    </source>
</evidence>
<evidence type="ECO:0000256" key="13">
    <source>
        <dbReference type="SAM" id="SignalP"/>
    </source>
</evidence>
<dbReference type="OrthoDB" id="7192131at2"/>
<gene>
    <name evidence="16" type="ORF">GRI39_06095</name>
</gene>
<evidence type="ECO:0000256" key="11">
    <source>
        <dbReference type="PROSITE-ProRule" id="PRU01360"/>
    </source>
</evidence>
<evidence type="ECO:0000313" key="16">
    <source>
        <dbReference type="EMBL" id="MXP25613.1"/>
    </source>
</evidence>
<dbReference type="InterPro" id="IPR012910">
    <property type="entry name" value="Plug_dom"/>
</dbReference>
<evidence type="ECO:0000256" key="2">
    <source>
        <dbReference type="ARBA" id="ARBA00022448"/>
    </source>
</evidence>
<evidence type="ECO:0000256" key="8">
    <source>
        <dbReference type="ARBA" id="ARBA00023077"/>
    </source>
</evidence>